<feature type="coiled-coil region" evidence="4">
    <location>
        <begin position="157"/>
        <end position="184"/>
    </location>
</feature>
<dbReference type="Pfam" id="PF00515">
    <property type="entry name" value="TPR_1"/>
    <property type="match status" value="1"/>
</dbReference>
<evidence type="ECO:0000256" key="4">
    <source>
        <dbReference type="SAM" id="Coils"/>
    </source>
</evidence>
<dbReference type="RefSeq" id="WP_208058708.1">
    <property type="nucleotide sequence ID" value="NZ_JAGDYP010000004.1"/>
</dbReference>
<sequence>MNVFAKAFGRNRTTFLRKRENLNFGALPEYIIYYQQAIDDYNQQNLNNALLNINRTIEKSDIDDWKHFAFKANVLEDLGSYVDAIKNYEKAIDFAGNDVHVYAQYHQIGFCYLNLGNDQKALEFYTYAIELKKQHPNSSFNEDLEGMDMGVMLGVEFKRMYNNRANALKNLNKLQEAIEDCKKALSYDSNYSNPYSMLSQIFSKAGQETRAIEFLKIAASLGNQYAINTLKKLGYL</sequence>
<evidence type="ECO:0000313" key="5">
    <source>
        <dbReference type="EMBL" id="MBO1884171.1"/>
    </source>
</evidence>
<dbReference type="Proteomes" id="UP000681610">
    <property type="component" value="Unassembled WGS sequence"/>
</dbReference>
<dbReference type="Pfam" id="PF13181">
    <property type="entry name" value="TPR_8"/>
    <property type="match status" value="1"/>
</dbReference>
<organism evidence="5 6">
    <name type="scientific">Capnocytophaga bilenii</name>
    <dbReference type="NCBI Taxonomy" id="2819369"/>
    <lineage>
        <taxon>Bacteria</taxon>
        <taxon>Pseudomonadati</taxon>
        <taxon>Bacteroidota</taxon>
        <taxon>Flavobacteriia</taxon>
        <taxon>Flavobacteriales</taxon>
        <taxon>Flavobacteriaceae</taxon>
        <taxon>Capnocytophaga</taxon>
    </lineage>
</organism>
<feature type="repeat" description="TPR" evidence="3">
    <location>
        <begin position="102"/>
        <end position="135"/>
    </location>
</feature>
<protein>
    <submittedName>
        <fullName evidence="5">Tetratricopeptide repeat protein</fullName>
    </submittedName>
</protein>
<keyword evidence="2 3" id="KW-0802">TPR repeat</keyword>
<reference evidence="5 6" key="1">
    <citation type="submission" date="2021-03" db="EMBL/GenBank/DDBJ databases">
        <title>Isolation and description of Capnocytophaga bilenii sp. nov., a novel Capnocytophaga species, isolated from a gingivitis subject.</title>
        <authorList>
            <person name="Antezack A."/>
            <person name="Monnet-Corti V."/>
            <person name="La Scola B."/>
        </authorList>
    </citation>
    <scope>NUCLEOTIDE SEQUENCE [LARGE SCALE GENOMIC DNA]</scope>
    <source>
        <strain evidence="5 6">Marseille-Q4570</strain>
    </source>
</reference>
<evidence type="ECO:0000256" key="2">
    <source>
        <dbReference type="ARBA" id="ARBA00022803"/>
    </source>
</evidence>
<evidence type="ECO:0000256" key="3">
    <source>
        <dbReference type="PROSITE-ProRule" id="PRU00339"/>
    </source>
</evidence>
<keyword evidence="1" id="KW-0677">Repeat</keyword>
<dbReference type="EMBL" id="JAGDYP010000004">
    <property type="protein sequence ID" value="MBO1884171.1"/>
    <property type="molecule type" value="Genomic_DNA"/>
</dbReference>
<proteinExistence type="predicted"/>
<keyword evidence="6" id="KW-1185">Reference proteome</keyword>
<name>A0ABS3PXW5_9FLAO</name>
<accession>A0ABS3PXW5</accession>
<dbReference type="SUPFAM" id="SSF48452">
    <property type="entry name" value="TPR-like"/>
    <property type="match status" value="1"/>
</dbReference>
<dbReference type="PANTHER" id="PTHR44858">
    <property type="entry name" value="TETRATRICOPEPTIDE REPEAT PROTEIN 6"/>
    <property type="match status" value="1"/>
</dbReference>
<comment type="caution">
    <text evidence="5">The sequence shown here is derived from an EMBL/GenBank/DDBJ whole genome shotgun (WGS) entry which is preliminary data.</text>
</comment>
<evidence type="ECO:0000256" key="1">
    <source>
        <dbReference type="ARBA" id="ARBA00022737"/>
    </source>
</evidence>
<dbReference type="PROSITE" id="PS50005">
    <property type="entry name" value="TPR"/>
    <property type="match status" value="1"/>
</dbReference>
<dbReference type="InterPro" id="IPR019734">
    <property type="entry name" value="TPR_rpt"/>
</dbReference>
<evidence type="ECO:0000313" key="6">
    <source>
        <dbReference type="Proteomes" id="UP000681610"/>
    </source>
</evidence>
<keyword evidence="4" id="KW-0175">Coiled coil</keyword>
<dbReference type="InterPro" id="IPR011990">
    <property type="entry name" value="TPR-like_helical_dom_sf"/>
</dbReference>
<dbReference type="InterPro" id="IPR050498">
    <property type="entry name" value="Ycf3"/>
</dbReference>
<gene>
    <name evidence="5" type="ORF">J4N46_07010</name>
</gene>
<dbReference type="Gene3D" id="1.25.40.10">
    <property type="entry name" value="Tetratricopeptide repeat domain"/>
    <property type="match status" value="2"/>
</dbReference>
<dbReference type="SMART" id="SM00028">
    <property type="entry name" value="TPR"/>
    <property type="match status" value="4"/>
</dbReference>
<dbReference type="PANTHER" id="PTHR44858:SF1">
    <property type="entry name" value="UDP-N-ACETYLGLUCOSAMINE--PEPTIDE N-ACETYLGLUCOSAMINYLTRANSFERASE SPINDLY-RELATED"/>
    <property type="match status" value="1"/>
</dbReference>